<feature type="domain" description="Glycosyl hydrolase family 13 catalytic" evidence="2">
    <location>
        <begin position="17"/>
        <end position="428"/>
    </location>
</feature>
<dbReference type="AlphaFoldDB" id="A0A2A9CV55"/>
<dbReference type="InterPro" id="IPR045857">
    <property type="entry name" value="O16G_dom_2"/>
</dbReference>
<dbReference type="Gene3D" id="3.20.20.80">
    <property type="entry name" value="Glycosidases"/>
    <property type="match status" value="1"/>
</dbReference>
<proteinExistence type="inferred from homology"/>
<comment type="caution">
    <text evidence="3">The sequence shown here is derived from an EMBL/GenBank/DDBJ whole genome shotgun (WGS) entry which is preliminary data.</text>
</comment>
<evidence type="ECO:0000256" key="1">
    <source>
        <dbReference type="ARBA" id="ARBA00008061"/>
    </source>
</evidence>
<evidence type="ECO:0000259" key="2">
    <source>
        <dbReference type="SMART" id="SM00642"/>
    </source>
</evidence>
<dbReference type="PANTHER" id="PTHR10357:SF179">
    <property type="entry name" value="NEUTRAL AND BASIC AMINO ACID TRANSPORT PROTEIN RBAT"/>
    <property type="match status" value="1"/>
</dbReference>
<organism evidence="3 4">
    <name type="scientific">Propionicimonas paludicola</name>
    <dbReference type="NCBI Taxonomy" id="185243"/>
    <lineage>
        <taxon>Bacteria</taxon>
        <taxon>Bacillati</taxon>
        <taxon>Actinomycetota</taxon>
        <taxon>Actinomycetes</taxon>
        <taxon>Propionibacteriales</taxon>
        <taxon>Nocardioidaceae</taxon>
        <taxon>Propionicimonas</taxon>
    </lineage>
</organism>
<dbReference type="Proteomes" id="UP000226079">
    <property type="component" value="Unassembled WGS sequence"/>
</dbReference>
<comment type="similarity">
    <text evidence="1">Belongs to the glycosyl hydrolase 13 family.</text>
</comment>
<accession>A0A2A9CV55</accession>
<dbReference type="SMART" id="SM00642">
    <property type="entry name" value="Aamy"/>
    <property type="match status" value="1"/>
</dbReference>
<reference evidence="3 4" key="1">
    <citation type="submission" date="2017-10" db="EMBL/GenBank/DDBJ databases">
        <title>Sequencing the genomes of 1000 actinobacteria strains.</title>
        <authorList>
            <person name="Klenk H.-P."/>
        </authorList>
    </citation>
    <scope>NUCLEOTIDE SEQUENCE [LARGE SCALE GENOMIC DNA]</scope>
    <source>
        <strain evidence="3 4">DSM 15597</strain>
    </source>
</reference>
<dbReference type="InterPro" id="IPR017853">
    <property type="entry name" value="GH"/>
</dbReference>
<protein>
    <submittedName>
        <fullName evidence="3">Alpha-glucosidase</fullName>
    </submittedName>
</protein>
<keyword evidence="4" id="KW-1185">Reference proteome</keyword>
<dbReference type="InterPro" id="IPR006047">
    <property type="entry name" value="GH13_cat_dom"/>
</dbReference>
<dbReference type="GO" id="GO:0004556">
    <property type="term" value="F:alpha-amylase activity"/>
    <property type="evidence" value="ECO:0007669"/>
    <property type="project" value="TreeGrafter"/>
</dbReference>
<dbReference type="RefSeq" id="WP_098461411.1">
    <property type="nucleotide sequence ID" value="NZ_PDJC01000001.1"/>
</dbReference>
<dbReference type="CDD" id="cd11332">
    <property type="entry name" value="AmyAc_OligoGlu_TS"/>
    <property type="match status" value="1"/>
</dbReference>
<dbReference type="Gene3D" id="3.90.400.10">
    <property type="entry name" value="Oligo-1,6-glucosidase, Domain 2"/>
    <property type="match status" value="1"/>
</dbReference>
<dbReference type="SUPFAM" id="SSF51445">
    <property type="entry name" value="(Trans)glycosidases"/>
    <property type="match status" value="1"/>
</dbReference>
<dbReference type="Pfam" id="PF00128">
    <property type="entry name" value="Alpha-amylase"/>
    <property type="match status" value="1"/>
</dbReference>
<sequence length="553" mass="61105">MSEHAADEWWRHAVVYQLYPRSFADANGDGVGDLAGIRSRLGYLAGLGVDAIWINPWYPSPMADSGYDVSDYRSIEPSFGTLDEAEALIAEAHAVGLRVLLDIVPNHTSDQHPWFVEALASAPGSAACERYLFREGRGIDGAEPPNDWRSEFGGPAWTRVIEADGRPGQWYLHLFTAAQPDLNWANPEVRAEFEDILRFWFDRGVDGFRIDVAHGLVKDPGFADLDGMTFPLPEDAPDGLEHPHWDQPGIHEIFRGWRRVADSYSPPRAFCGEIWVGRDRRLAAYLRPDELHTAFNFSFLVSPWLPDQLRQRISSTLAAHAAVGAPPTWVLGNHDVCRPASRYAREQRVHAFEDRTLSHFLDRPADRERGLRRARAAALLSLALPGSAYLFNGEELGLPEVEDLPLEALQDPVVRGTDFADRGRDGCRVPLPWTISGTNYGFSPEGGAAGWLPQPAGWGEHSVQAQDGRPGSTLELYRSALALRRTWGLGVGEFGWLEAGPQAVAFTCGADVECWVNLGEQPLSLPDAARVLLTSDDLVDGRLAPDAAAWLLR</sequence>
<evidence type="ECO:0000313" key="4">
    <source>
        <dbReference type="Proteomes" id="UP000226079"/>
    </source>
</evidence>
<dbReference type="EMBL" id="PDJC01000001">
    <property type="protein sequence ID" value="PFG18026.1"/>
    <property type="molecule type" value="Genomic_DNA"/>
</dbReference>
<dbReference type="OrthoDB" id="9043248at2"/>
<dbReference type="GO" id="GO:0009313">
    <property type="term" value="P:oligosaccharide catabolic process"/>
    <property type="evidence" value="ECO:0007669"/>
    <property type="project" value="TreeGrafter"/>
</dbReference>
<name>A0A2A9CV55_9ACTN</name>
<dbReference type="PANTHER" id="PTHR10357">
    <property type="entry name" value="ALPHA-AMYLASE FAMILY MEMBER"/>
    <property type="match status" value="1"/>
</dbReference>
<evidence type="ECO:0000313" key="3">
    <source>
        <dbReference type="EMBL" id="PFG18026.1"/>
    </source>
</evidence>
<gene>
    <name evidence="3" type="ORF">ATK74_2606</name>
</gene>